<comment type="subcellular location">
    <subcellularLocation>
        <location evidence="1">Cell membrane</location>
        <topology evidence="1">Multi-pass membrane protein</topology>
    </subcellularLocation>
</comment>
<accession>A0ABU9VMG5</accession>
<evidence type="ECO:0000256" key="6">
    <source>
        <dbReference type="SAM" id="Phobius"/>
    </source>
</evidence>
<proteinExistence type="predicted"/>
<evidence type="ECO:0000256" key="4">
    <source>
        <dbReference type="ARBA" id="ARBA00022989"/>
    </source>
</evidence>
<reference evidence="8 9" key="1">
    <citation type="submission" date="2024-03" db="EMBL/GenBank/DDBJ databases">
        <title>Bacilli Hybrid Assemblies.</title>
        <authorList>
            <person name="Kovac J."/>
        </authorList>
    </citation>
    <scope>NUCLEOTIDE SEQUENCE [LARGE SCALE GENOMIC DNA]</scope>
    <source>
        <strain evidence="8 9">FSL R7-0666</strain>
    </source>
</reference>
<protein>
    <submittedName>
        <fullName evidence="8">DUF3817 domain-containing protein</fullName>
    </submittedName>
</protein>
<dbReference type="NCBIfam" id="TIGR03954">
    <property type="entry name" value="integ_memb_HG"/>
    <property type="match status" value="1"/>
</dbReference>
<feature type="transmembrane region" description="Helical" evidence="6">
    <location>
        <begin position="66"/>
        <end position="87"/>
    </location>
</feature>
<dbReference type="InterPro" id="IPR023845">
    <property type="entry name" value="DUF3817_TM"/>
</dbReference>
<keyword evidence="2" id="KW-1003">Cell membrane</keyword>
<evidence type="ECO:0000259" key="7">
    <source>
        <dbReference type="Pfam" id="PF12823"/>
    </source>
</evidence>
<evidence type="ECO:0000313" key="8">
    <source>
        <dbReference type="EMBL" id="MEN0645104.1"/>
    </source>
</evidence>
<keyword evidence="5 6" id="KW-0472">Membrane</keyword>
<keyword evidence="3 6" id="KW-0812">Transmembrane</keyword>
<gene>
    <name evidence="8" type="ORF">MKY91_18245</name>
</gene>
<feature type="transmembrane region" description="Helical" evidence="6">
    <location>
        <begin position="37"/>
        <end position="59"/>
    </location>
</feature>
<dbReference type="PANTHER" id="PTHR40077:SF1">
    <property type="entry name" value="MEMBRANE PROTEIN"/>
    <property type="match status" value="1"/>
</dbReference>
<feature type="domain" description="DUF3817" evidence="7">
    <location>
        <begin position="6"/>
        <end position="91"/>
    </location>
</feature>
<dbReference type="Pfam" id="PF12823">
    <property type="entry name" value="DUF3817"/>
    <property type="match status" value="1"/>
</dbReference>
<name>A0ABU9VMG5_9BACI</name>
<evidence type="ECO:0000256" key="1">
    <source>
        <dbReference type="ARBA" id="ARBA00004651"/>
    </source>
</evidence>
<evidence type="ECO:0000256" key="5">
    <source>
        <dbReference type="ARBA" id="ARBA00023136"/>
    </source>
</evidence>
<dbReference type="RefSeq" id="WP_203087879.1">
    <property type="nucleotide sequence ID" value="NZ_JAEUZA010000002.1"/>
</dbReference>
<sequence length="99" mass="10968">MKDPIKQFKVIGYLEGMSFLLLLGLAMPLKYGLGMDMAVTIVGSAHGALFVLYIAAIFYMMVRVRWSLFTALLAFIASIVPFGPFIFDAKVLKQQETTA</sequence>
<feature type="transmembrane region" description="Helical" evidence="6">
    <location>
        <begin position="12"/>
        <end position="31"/>
    </location>
</feature>
<dbReference type="Proteomes" id="UP001418796">
    <property type="component" value="Unassembled WGS sequence"/>
</dbReference>
<dbReference type="EMBL" id="JBCITK010000001">
    <property type="protein sequence ID" value="MEN0645104.1"/>
    <property type="molecule type" value="Genomic_DNA"/>
</dbReference>
<comment type="caution">
    <text evidence="8">The sequence shown here is derived from an EMBL/GenBank/DDBJ whole genome shotgun (WGS) entry which is preliminary data.</text>
</comment>
<organism evidence="8 9">
    <name type="scientific">Alkalicoccobacillus gibsonii</name>
    <dbReference type="NCBI Taxonomy" id="79881"/>
    <lineage>
        <taxon>Bacteria</taxon>
        <taxon>Bacillati</taxon>
        <taxon>Bacillota</taxon>
        <taxon>Bacilli</taxon>
        <taxon>Bacillales</taxon>
        <taxon>Bacillaceae</taxon>
        <taxon>Alkalicoccobacillus</taxon>
    </lineage>
</organism>
<keyword evidence="4 6" id="KW-1133">Transmembrane helix</keyword>
<evidence type="ECO:0000256" key="3">
    <source>
        <dbReference type="ARBA" id="ARBA00022692"/>
    </source>
</evidence>
<keyword evidence="9" id="KW-1185">Reference proteome</keyword>
<evidence type="ECO:0000256" key="2">
    <source>
        <dbReference type="ARBA" id="ARBA00022475"/>
    </source>
</evidence>
<evidence type="ECO:0000313" key="9">
    <source>
        <dbReference type="Proteomes" id="UP001418796"/>
    </source>
</evidence>
<dbReference type="PANTHER" id="PTHR40077">
    <property type="entry name" value="MEMBRANE PROTEIN-RELATED"/>
    <property type="match status" value="1"/>
</dbReference>